<organism evidence="2 3">
    <name type="scientific">Marinomonas ostreistagni</name>
    <dbReference type="NCBI Taxonomy" id="359209"/>
    <lineage>
        <taxon>Bacteria</taxon>
        <taxon>Pseudomonadati</taxon>
        <taxon>Pseudomonadota</taxon>
        <taxon>Gammaproteobacteria</taxon>
        <taxon>Oceanospirillales</taxon>
        <taxon>Oceanospirillaceae</taxon>
        <taxon>Marinomonas</taxon>
    </lineage>
</organism>
<name>A0ABS0Z719_9GAMM</name>
<feature type="transmembrane region" description="Helical" evidence="1">
    <location>
        <begin position="12"/>
        <end position="36"/>
    </location>
</feature>
<evidence type="ECO:0000256" key="1">
    <source>
        <dbReference type="SAM" id="Phobius"/>
    </source>
</evidence>
<evidence type="ECO:0000313" key="3">
    <source>
        <dbReference type="Proteomes" id="UP000598488"/>
    </source>
</evidence>
<dbReference type="EMBL" id="JAEMUH010000001">
    <property type="protein sequence ID" value="MBJ7549213.1"/>
    <property type="molecule type" value="Genomic_DNA"/>
</dbReference>
<dbReference type="Proteomes" id="UP000598488">
    <property type="component" value="Unassembled WGS sequence"/>
</dbReference>
<dbReference type="RefSeq" id="WP_199460143.1">
    <property type="nucleotide sequence ID" value="NZ_JAEMUH010000001.1"/>
</dbReference>
<evidence type="ECO:0000313" key="2">
    <source>
        <dbReference type="EMBL" id="MBJ7549213.1"/>
    </source>
</evidence>
<reference evidence="2 3" key="1">
    <citation type="submission" date="2020-12" db="EMBL/GenBank/DDBJ databases">
        <title>Comparative genome analysis of fungal antagonists Marinomonas ostreistagni 398 and M. spartinae 468.</title>
        <authorList>
            <person name="Fields J.L."/>
            <person name="Mavrodi O.V."/>
            <person name="Biber P.D."/>
            <person name="Indest K.J."/>
            <person name="Mavrodi D.V."/>
        </authorList>
    </citation>
    <scope>NUCLEOTIDE SEQUENCE [LARGE SCALE GENOMIC DNA]</scope>
    <source>
        <strain evidence="2 3">USM7</strain>
    </source>
</reference>
<dbReference type="PROSITE" id="PS51257">
    <property type="entry name" value="PROKAR_LIPOPROTEIN"/>
    <property type="match status" value="1"/>
</dbReference>
<keyword evidence="3" id="KW-1185">Reference proteome</keyword>
<proteinExistence type="predicted"/>
<accession>A0ABS0Z719</accession>
<keyword evidence="1" id="KW-0812">Transmembrane</keyword>
<keyword evidence="1" id="KW-1133">Transmembrane helix</keyword>
<feature type="transmembrane region" description="Helical" evidence="1">
    <location>
        <begin position="169"/>
        <end position="187"/>
    </location>
</feature>
<sequence length="218" mass="24706">MNILDLKVASKNIFLLMVGLHIVGGACFFMAGAMLFNNYKPVEVVEMLEIDDGYIFKSKKLQLKNRNVGIKFSFDSHEDRSSLPDFSIDHGSIESDVICNGRISNQSSYRLDGKYEYTNKYIYVTALEDITIDGCQIEIKLKSITFSKYINDMSVVRTGEGGVRGIPKIFEVIIKIGYFVILMYIGFLDGVLAFLGGAVMFVSGGMYFYLRKKIRWQK</sequence>
<keyword evidence="1" id="KW-0472">Membrane</keyword>
<comment type="caution">
    <text evidence="2">The sequence shown here is derived from an EMBL/GenBank/DDBJ whole genome shotgun (WGS) entry which is preliminary data.</text>
</comment>
<protein>
    <submittedName>
        <fullName evidence="2">Uncharacterized protein</fullName>
    </submittedName>
</protein>
<gene>
    <name evidence="2" type="ORF">JHD44_00825</name>
</gene>